<evidence type="ECO:0000256" key="2">
    <source>
        <dbReference type="ARBA" id="ARBA00023163"/>
    </source>
</evidence>
<evidence type="ECO:0000259" key="3">
    <source>
        <dbReference type="Pfam" id="PF02909"/>
    </source>
</evidence>
<evidence type="ECO:0000313" key="4">
    <source>
        <dbReference type="EMBL" id="MPY56283.1"/>
    </source>
</evidence>
<keyword evidence="2" id="KW-0804">Transcription</keyword>
<dbReference type="Pfam" id="PF02909">
    <property type="entry name" value="TetR_C_1"/>
    <property type="match status" value="1"/>
</dbReference>
<protein>
    <recommendedName>
        <fullName evidence="3">Tetracycline repressor TetR C-terminal domain-containing protein</fullName>
    </recommendedName>
</protein>
<organism evidence="4 5">
    <name type="scientific">Streptomyces spongiae</name>
    <dbReference type="NCBI Taxonomy" id="565072"/>
    <lineage>
        <taxon>Bacteria</taxon>
        <taxon>Bacillati</taxon>
        <taxon>Actinomycetota</taxon>
        <taxon>Actinomycetes</taxon>
        <taxon>Kitasatosporales</taxon>
        <taxon>Streptomycetaceae</taxon>
        <taxon>Streptomyces</taxon>
    </lineage>
</organism>
<evidence type="ECO:0000313" key="5">
    <source>
        <dbReference type="Proteomes" id="UP000400924"/>
    </source>
</evidence>
<keyword evidence="5" id="KW-1185">Reference proteome</keyword>
<accession>A0A5N8XA02</accession>
<reference evidence="4 5" key="1">
    <citation type="submission" date="2019-07" db="EMBL/GenBank/DDBJ databases">
        <title>New species of Amycolatopsis and Streptomyces.</title>
        <authorList>
            <person name="Duangmal K."/>
            <person name="Teo W.F.A."/>
            <person name="Lipun K."/>
        </authorList>
    </citation>
    <scope>NUCLEOTIDE SEQUENCE [LARGE SCALE GENOMIC DNA]</scope>
    <source>
        <strain evidence="4 5">NBRC 106415</strain>
    </source>
</reference>
<dbReference type="EMBL" id="VJZC01000012">
    <property type="protein sequence ID" value="MPY56283.1"/>
    <property type="molecule type" value="Genomic_DNA"/>
</dbReference>
<evidence type="ECO:0000256" key="1">
    <source>
        <dbReference type="ARBA" id="ARBA00023015"/>
    </source>
</evidence>
<dbReference type="Proteomes" id="UP000400924">
    <property type="component" value="Unassembled WGS sequence"/>
</dbReference>
<dbReference type="AlphaFoldDB" id="A0A5N8XA02"/>
<comment type="caution">
    <text evidence="4">The sequence shown here is derived from an EMBL/GenBank/DDBJ whole genome shotgun (WGS) entry which is preliminary data.</text>
</comment>
<gene>
    <name evidence="4" type="ORF">FNH08_03545</name>
</gene>
<dbReference type="GO" id="GO:0045892">
    <property type="term" value="P:negative regulation of DNA-templated transcription"/>
    <property type="evidence" value="ECO:0007669"/>
    <property type="project" value="InterPro"/>
</dbReference>
<name>A0A5N8XA02_9ACTN</name>
<dbReference type="OrthoDB" id="3818006at2"/>
<feature type="domain" description="Tetracycline repressor TetR C-terminal" evidence="3">
    <location>
        <begin position="1"/>
        <end position="86"/>
    </location>
</feature>
<dbReference type="InterPro" id="IPR004111">
    <property type="entry name" value="Repressor_TetR_C"/>
</dbReference>
<dbReference type="Gene3D" id="1.10.357.10">
    <property type="entry name" value="Tetracycline Repressor, domain 2"/>
    <property type="match status" value="1"/>
</dbReference>
<sequence length="92" mass="9862">MRFADTLVGALLDGGMTEREAAWTVWAVSYFTLGLTQEEQAVPVSGGDRVAQSVSGTSHPSLHRVLAHLDAGSFDERFEFGVRALIGRGARA</sequence>
<dbReference type="SUPFAM" id="SSF48498">
    <property type="entry name" value="Tetracyclin repressor-like, C-terminal domain"/>
    <property type="match status" value="1"/>
</dbReference>
<dbReference type="InterPro" id="IPR036271">
    <property type="entry name" value="Tet_transcr_reg_TetR-rel_C_sf"/>
</dbReference>
<keyword evidence="1" id="KW-0805">Transcription regulation</keyword>
<proteinExistence type="predicted"/>